<organism evidence="6 7">
    <name type="scientific">Diplogelasinospora grovesii</name>
    <dbReference type="NCBI Taxonomy" id="303347"/>
    <lineage>
        <taxon>Eukaryota</taxon>
        <taxon>Fungi</taxon>
        <taxon>Dikarya</taxon>
        <taxon>Ascomycota</taxon>
        <taxon>Pezizomycotina</taxon>
        <taxon>Sordariomycetes</taxon>
        <taxon>Sordariomycetidae</taxon>
        <taxon>Sordariales</taxon>
        <taxon>Diplogelasinosporaceae</taxon>
        <taxon>Diplogelasinospora</taxon>
    </lineage>
</organism>
<feature type="domain" description="O-methyltransferase C-terminal" evidence="5">
    <location>
        <begin position="186"/>
        <end position="383"/>
    </location>
</feature>
<evidence type="ECO:0000256" key="1">
    <source>
        <dbReference type="ARBA" id="ARBA00022603"/>
    </source>
</evidence>
<keyword evidence="3" id="KW-0949">S-adenosyl-L-methionine</keyword>
<evidence type="ECO:0000256" key="4">
    <source>
        <dbReference type="PIRSR" id="PIRSR005739-1"/>
    </source>
</evidence>
<dbReference type="AlphaFoldDB" id="A0AAN6N3Y2"/>
<evidence type="ECO:0000256" key="2">
    <source>
        <dbReference type="ARBA" id="ARBA00022679"/>
    </source>
</evidence>
<feature type="active site" description="Proton acceptor" evidence="4">
    <location>
        <position position="315"/>
    </location>
</feature>
<dbReference type="SUPFAM" id="SSF53335">
    <property type="entry name" value="S-adenosyl-L-methionine-dependent methyltransferases"/>
    <property type="match status" value="1"/>
</dbReference>
<dbReference type="InterPro" id="IPR016461">
    <property type="entry name" value="COMT-like"/>
</dbReference>
<dbReference type="Gene3D" id="3.40.50.150">
    <property type="entry name" value="Vaccinia Virus protein VP39"/>
    <property type="match status" value="1"/>
</dbReference>
<protein>
    <submittedName>
        <fullName evidence="6">O-methyltransferase-domain-containing protein</fullName>
    </submittedName>
</protein>
<keyword evidence="1" id="KW-0489">Methyltransferase</keyword>
<evidence type="ECO:0000313" key="7">
    <source>
        <dbReference type="Proteomes" id="UP001303473"/>
    </source>
</evidence>
<evidence type="ECO:0000259" key="5">
    <source>
        <dbReference type="Pfam" id="PF00891"/>
    </source>
</evidence>
<dbReference type="InterPro" id="IPR029063">
    <property type="entry name" value="SAM-dependent_MTases_sf"/>
</dbReference>
<sequence length="404" mass="44453">MANERSDIADKLESLAQQLTETGKCIREGRITLESSLADRVKLLSAVKEVADSVKQPSDEIMEMLPMFANVVAIRLFIKWKAFENIPTNGAISYKDLAEKVGAEANLIIMYYTDTDHKPASHQVAHTRRSQLYTTLNPMSAVMQVASARFDDHLPSFAAMPEYFDKFGLKEPTSRHETIYAYSMDQLGSTVWEIMNKHEDRMRNFMLAMDATDQNYPHLGSYDLSWVVSKASESEGRMLLVDVGGGKGQAIRGVLKATPGLPSHRCVLEDLPEVVEAAKKMADPALSDIKFMGMDFHGKQPVRGALVYYLRRCLHDYGDDECVGILQSISDAMVADSRLLILEQVMSNPPSVTAAATDIFMAGIGGKERTLDGFRDIAGRAGLKILGLHGNPGTDAAVVECAKA</sequence>
<proteinExistence type="predicted"/>
<evidence type="ECO:0000313" key="6">
    <source>
        <dbReference type="EMBL" id="KAK3938737.1"/>
    </source>
</evidence>
<dbReference type="PANTHER" id="PTHR43712">
    <property type="entry name" value="PUTATIVE (AFU_ORTHOLOGUE AFUA_4G14580)-RELATED"/>
    <property type="match status" value="1"/>
</dbReference>
<dbReference type="InterPro" id="IPR001077">
    <property type="entry name" value="COMT_C"/>
</dbReference>
<comment type="caution">
    <text evidence="6">The sequence shown here is derived from an EMBL/GenBank/DDBJ whole genome shotgun (WGS) entry which is preliminary data.</text>
</comment>
<keyword evidence="7" id="KW-1185">Reference proteome</keyword>
<evidence type="ECO:0000256" key="3">
    <source>
        <dbReference type="ARBA" id="ARBA00022691"/>
    </source>
</evidence>
<dbReference type="PROSITE" id="PS51683">
    <property type="entry name" value="SAM_OMT_II"/>
    <property type="match status" value="1"/>
</dbReference>
<dbReference type="GO" id="GO:0008171">
    <property type="term" value="F:O-methyltransferase activity"/>
    <property type="evidence" value="ECO:0007669"/>
    <property type="project" value="InterPro"/>
</dbReference>
<gene>
    <name evidence="6" type="ORF">QBC46DRAFT_439560</name>
</gene>
<dbReference type="Proteomes" id="UP001303473">
    <property type="component" value="Unassembled WGS sequence"/>
</dbReference>
<dbReference type="PIRSF" id="PIRSF005739">
    <property type="entry name" value="O-mtase"/>
    <property type="match status" value="1"/>
</dbReference>
<keyword evidence="2" id="KW-0808">Transferase</keyword>
<dbReference type="PANTHER" id="PTHR43712:SF2">
    <property type="entry name" value="O-METHYLTRANSFERASE CICE"/>
    <property type="match status" value="1"/>
</dbReference>
<dbReference type="EMBL" id="MU853823">
    <property type="protein sequence ID" value="KAK3938737.1"/>
    <property type="molecule type" value="Genomic_DNA"/>
</dbReference>
<dbReference type="Pfam" id="PF00891">
    <property type="entry name" value="Methyltransf_2"/>
    <property type="match status" value="1"/>
</dbReference>
<reference evidence="7" key="1">
    <citation type="journal article" date="2023" name="Mol. Phylogenet. Evol.">
        <title>Genome-scale phylogeny and comparative genomics of the fungal order Sordariales.</title>
        <authorList>
            <person name="Hensen N."/>
            <person name="Bonometti L."/>
            <person name="Westerberg I."/>
            <person name="Brannstrom I.O."/>
            <person name="Guillou S."/>
            <person name="Cros-Aarteil S."/>
            <person name="Calhoun S."/>
            <person name="Haridas S."/>
            <person name="Kuo A."/>
            <person name="Mondo S."/>
            <person name="Pangilinan J."/>
            <person name="Riley R."/>
            <person name="LaButti K."/>
            <person name="Andreopoulos B."/>
            <person name="Lipzen A."/>
            <person name="Chen C."/>
            <person name="Yan M."/>
            <person name="Daum C."/>
            <person name="Ng V."/>
            <person name="Clum A."/>
            <person name="Steindorff A."/>
            <person name="Ohm R.A."/>
            <person name="Martin F."/>
            <person name="Silar P."/>
            <person name="Natvig D.O."/>
            <person name="Lalanne C."/>
            <person name="Gautier V."/>
            <person name="Ament-Velasquez S.L."/>
            <person name="Kruys A."/>
            <person name="Hutchinson M.I."/>
            <person name="Powell A.J."/>
            <person name="Barry K."/>
            <person name="Miller A.N."/>
            <person name="Grigoriev I.V."/>
            <person name="Debuchy R."/>
            <person name="Gladieux P."/>
            <person name="Hiltunen Thoren M."/>
            <person name="Johannesson H."/>
        </authorList>
    </citation>
    <scope>NUCLEOTIDE SEQUENCE [LARGE SCALE GENOMIC DNA]</scope>
    <source>
        <strain evidence="7">CBS 340.73</strain>
    </source>
</reference>
<dbReference type="GO" id="GO:0032259">
    <property type="term" value="P:methylation"/>
    <property type="evidence" value="ECO:0007669"/>
    <property type="project" value="UniProtKB-KW"/>
</dbReference>
<accession>A0AAN6N3Y2</accession>
<name>A0AAN6N3Y2_9PEZI</name>